<protein>
    <submittedName>
        <fullName evidence="3">XRE family transcriptional regulator</fullName>
    </submittedName>
</protein>
<comment type="caution">
    <text evidence="3">The sequence shown here is derived from an EMBL/GenBank/DDBJ whole genome shotgun (WGS) entry which is preliminary data.</text>
</comment>
<dbReference type="CDD" id="cd00093">
    <property type="entry name" value="HTH_XRE"/>
    <property type="match status" value="1"/>
</dbReference>
<dbReference type="PROSITE" id="PS50943">
    <property type="entry name" value="HTH_CROC1"/>
    <property type="match status" value="1"/>
</dbReference>
<dbReference type="SMART" id="SM00530">
    <property type="entry name" value="HTH_XRE"/>
    <property type="match status" value="1"/>
</dbReference>
<feature type="domain" description="HTH cro/C1-type" evidence="2">
    <location>
        <begin position="13"/>
        <end position="67"/>
    </location>
</feature>
<dbReference type="CDD" id="cd02209">
    <property type="entry name" value="cupin_XRE_C"/>
    <property type="match status" value="1"/>
</dbReference>
<dbReference type="InterPro" id="IPR014710">
    <property type="entry name" value="RmlC-like_jellyroll"/>
</dbReference>
<accession>A0A8J3JFA3</accession>
<reference evidence="3 4" key="1">
    <citation type="submission" date="2021-01" db="EMBL/GenBank/DDBJ databases">
        <title>Whole genome shotgun sequence of Catellatospora bangladeshensis NBRC 107357.</title>
        <authorList>
            <person name="Komaki H."/>
            <person name="Tamura T."/>
        </authorList>
    </citation>
    <scope>NUCLEOTIDE SEQUENCE [LARGE SCALE GENOMIC DNA]</scope>
    <source>
        <strain evidence="3 4">NBRC 107357</strain>
    </source>
</reference>
<proteinExistence type="predicted"/>
<dbReference type="Gene3D" id="1.10.260.40">
    <property type="entry name" value="lambda repressor-like DNA-binding domains"/>
    <property type="match status" value="1"/>
</dbReference>
<organism evidence="3 4">
    <name type="scientific">Catellatospora bangladeshensis</name>
    <dbReference type="NCBI Taxonomy" id="310355"/>
    <lineage>
        <taxon>Bacteria</taxon>
        <taxon>Bacillati</taxon>
        <taxon>Actinomycetota</taxon>
        <taxon>Actinomycetes</taxon>
        <taxon>Micromonosporales</taxon>
        <taxon>Micromonosporaceae</taxon>
        <taxon>Catellatospora</taxon>
    </lineage>
</organism>
<dbReference type="GO" id="GO:0003700">
    <property type="term" value="F:DNA-binding transcription factor activity"/>
    <property type="evidence" value="ECO:0007669"/>
    <property type="project" value="TreeGrafter"/>
</dbReference>
<dbReference type="GO" id="GO:0003677">
    <property type="term" value="F:DNA binding"/>
    <property type="evidence" value="ECO:0007669"/>
    <property type="project" value="UniProtKB-KW"/>
</dbReference>
<dbReference type="PANTHER" id="PTHR46797">
    <property type="entry name" value="HTH-TYPE TRANSCRIPTIONAL REGULATOR"/>
    <property type="match status" value="1"/>
</dbReference>
<name>A0A8J3JFA3_9ACTN</name>
<dbReference type="Gene3D" id="2.60.120.10">
    <property type="entry name" value="Jelly Rolls"/>
    <property type="match status" value="1"/>
</dbReference>
<dbReference type="SUPFAM" id="SSF47413">
    <property type="entry name" value="lambda repressor-like DNA-binding domains"/>
    <property type="match status" value="1"/>
</dbReference>
<dbReference type="InterPro" id="IPR011051">
    <property type="entry name" value="RmlC_Cupin_sf"/>
</dbReference>
<dbReference type="EMBL" id="BONF01000029">
    <property type="protein sequence ID" value="GIF83466.1"/>
    <property type="molecule type" value="Genomic_DNA"/>
</dbReference>
<dbReference type="Pfam" id="PF01381">
    <property type="entry name" value="HTH_3"/>
    <property type="match status" value="1"/>
</dbReference>
<keyword evidence="1" id="KW-0238">DNA-binding</keyword>
<dbReference type="SUPFAM" id="SSF51182">
    <property type="entry name" value="RmlC-like cupins"/>
    <property type="match status" value="1"/>
</dbReference>
<dbReference type="Proteomes" id="UP000601223">
    <property type="component" value="Unassembled WGS sequence"/>
</dbReference>
<dbReference type="InterPro" id="IPR010982">
    <property type="entry name" value="Lambda_DNA-bd_dom_sf"/>
</dbReference>
<evidence type="ECO:0000313" key="4">
    <source>
        <dbReference type="Proteomes" id="UP000601223"/>
    </source>
</evidence>
<dbReference type="PANTHER" id="PTHR46797:SF10">
    <property type="entry name" value="BLR1115 PROTEIN"/>
    <property type="match status" value="1"/>
</dbReference>
<sequence>MTDDLSKALASTVRAAREERGLTLAALADISGVSRAMISKVEHGDAQPTAALLARLSGALGLTLSELIARAEGGAVQLARRDDQPVWTDPETGYVRRAVSPPGSTALELVEVELPPGAEVAYPAQTYRFINQQIWILSGHLRFVEGEQVHELDAGDCLQLGPPADSVFVNPTTAPCRYLVVLDKLTGPR</sequence>
<evidence type="ECO:0000256" key="1">
    <source>
        <dbReference type="ARBA" id="ARBA00023125"/>
    </source>
</evidence>
<dbReference type="InterPro" id="IPR001387">
    <property type="entry name" value="Cro/C1-type_HTH"/>
</dbReference>
<keyword evidence="4" id="KW-1185">Reference proteome</keyword>
<gene>
    <name evidence="3" type="ORF">Cba03nite_48150</name>
</gene>
<dbReference type="RefSeq" id="WP_203750362.1">
    <property type="nucleotide sequence ID" value="NZ_BONF01000029.1"/>
</dbReference>
<dbReference type="AlphaFoldDB" id="A0A8J3JFA3"/>
<dbReference type="InterPro" id="IPR050807">
    <property type="entry name" value="TransReg_Diox_bact_type"/>
</dbReference>
<dbReference type="GO" id="GO:0005829">
    <property type="term" value="C:cytosol"/>
    <property type="evidence" value="ECO:0007669"/>
    <property type="project" value="TreeGrafter"/>
</dbReference>
<evidence type="ECO:0000259" key="2">
    <source>
        <dbReference type="PROSITE" id="PS50943"/>
    </source>
</evidence>
<evidence type="ECO:0000313" key="3">
    <source>
        <dbReference type="EMBL" id="GIF83466.1"/>
    </source>
</evidence>